<protein>
    <submittedName>
        <fullName evidence="6">EAL domain-containing protein</fullName>
    </submittedName>
</protein>
<dbReference type="PROSITE" id="PS50110">
    <property type="entry name" value="RESPONSE_REGULATORY"/>
    <property type="match status" value="1"/>
</dbReference>
<dbReference type="InterPro" id="IPR001633">
    <property type="entry name" value="EAL_dom"/>
</dbReference>
<dbReference type="Pfam" id="PF08448">
    <property type="entry name" value="PAS_4"/>
    <property type="match status" value="1"/>
</dbReference>
<name>A0ABT5KPB9_9BURK</name>
<dbReference type="InterPro" id="IPR035965">
    <property type="entry name" value="PAS-like_dom_sf"/>
</dbReference>
<dbReference type="SMART" id="SM00052">
    <property type="entry name" value="EAL"/>
    <property type="match status" value="1"/>
</dbReference>
<dbReference type="Gene3D" id="3.20.20.450">
    <property type="entry name" value="EAL domain"/>
    <property type="match status" value="1"/>
</dbReference>
<evidence type="ECO:0000313" key="7">
    <source>
        <dbReference type="Proteomes" id="UP001219862"/>
    </source>
</evidence>
<dbReference type="Gene3D" id="3.30.450.20">
    <property type="entry name" value="PAS domain"/>
    <property type="match status" value="1"/>
</dbReference>
<dbReference type="InterPro" id="IPR001789">
    <property type="entry name" value="Sig_transdc_resp-reg_receiver"/>
</dbReference>
<dbReference type="SUPFAM" id="SSF55073">
    <property type="entry name" value="Nucleotide cyclase"/>
    <property type="match status" value="1"/>
</dbReference>
<dbReference type="InterPro" id="IPR000160">
    <property type="entry name" value="GGDEF_dom"/>
</dbReference>
<dbReference type="SMART" id="SM00267">
    <property type="entry name" value="GGDEF"/>
    <property type="match status" value="1"/>
</dbReference>
<dbReference type="Gene3D" id="3.40.50.2300">
    <property type="match status" value="1"/>
</dbReference>
<dbReference type="InterPro" id="IPR011006">
    <property type="entry name" value="CheY-like_superfamily"/>
</dbReference>
<proteinExistence type="predicted"/>
<sequence>MSTSAPGTDSHGLDDGVPAQPKVLLVDDDEVNLLLTAAALSQRGFELITACNGPDALLRMADSSPDIIVLDAIMPEMDGFETCRRLRELPGFESSPVLMLTGLDDEASINLAYQVGATDFFVKTPQWSLLAGRLRYLLRSSRTRIELERSKAKLARAQDLARMGSFEWQQQRGFHLATEALRVFGRGPHDHLDFIGVMRMVPHEERVLFLRLLRDVLAHNSVLVTDLPVTLLDGRQRVVHIEAEPEFNEQGNASGYTGVLQDVTDRRHAEDRIRQLAHFDALTGLPNRRQLIWRVERAIEQARRGGHEVGLLLIDLDRFKIINDTLGHQAGDELLIEVGRRLRACVRHSDQVMEGMLETIGGRSHRTLEAVGRLGGDEFVALLPEINDERDAERVAERVLESLREPIFIAGQECFVTASVGIAIYPRNGQTMADLLRNSDVAMYAVKSQGRNASALYTPQLAGQGREKLELETALHKALERGEIVLHYQPKVDVRGARMVGAEALMRWRRGDKLVPPGDFIPLAEETGLIVPLSEWALKEAARQAKIWQLNFGFADSIAVNLPSRMFERSDLVEHIHQCVSAYGVPHRSIQLEITENNLMKDLQNVIPALHRLNEVGVEISIDDFGTGYSSLAYLTTLPISEVKIDRTFVRDLGITPQSSAVVTAIIALARAMGLRVIAEGVETLRQMDVLHRLGCSLMQGFLFAKPLPPEEVELWLSQTVLPRKAPWIARADADASLIDAEASDLTQQLGLLRPPGGQR</sequence>
<dbReference type="Proteomes" id="UP001219862">
    <property type="component" value="Unassembled WGS sequence"/>
</dbReference>
<dbReference type="InterPro" id="IPR052155">
    <property type="entry name" value="Biofilm_reg_signaling"/>
</dbReference>
<evidence type="ECO:0000259" key="4">
    <source>
        <dbReference type="PROSITE" id="PS50883"/>
    </source>
</evidence>
<dbReference type="SUPFAM" id="SSF141868">
    <property type="entry name" value="EAL domain-like"/>
    <property type="match status" value="1"/>
</dbReference>
<keyword evidence="7" id="KW-1185">Reference proteome</keyword>
<gene>
    <name evidence="6" type="ORF">PRZ01_03620</name>
</gene>
<dbReference type="InterPro" id="IPR029787">
    <property type="entry name" value="Nucleotide_cyclase"/>
</dbReference>
<feature type="domain" description="Response regulatory" evidence="2">
    <location>
        <begin position="22"/>
        <end position="138"/>
    </location>
</feature>
<accession>A0ABT5KPB9</accession>
<dbReference type="Pfam" id="PF00990">
    <property type="entry name" value="GGDEF"/>
    <property type="match status" value="2"/>
</dbReference>
<dbReference type="PROSITE" id="PS50887">
    <property type="entry name" value="GGDEF"/>
    <property type="match status" value="1"/>
</dbReference>
<organism evidence="6 7">
    <name type="scientific">Roseateles koreensis</name>
    <dbReference type="NCBI Taxonomy" id="2987526"/>
    <lineage>
        <taxon>Bacteria</taxon>
        <taxon>Pseudomonadati</taxon>
        <taxon>Pseudomonadota</taxon>
        <taxon>Betaproteobacteria</taxon>
        <taxon>Burkholderiales</taxon>
        <taxon>Sphaerotilaceae</taxon>
        <taxon>Roseateles</taxon>
    </lineage>
</organism>
<dbReference type="CDD" id="cd01949">
    <property type="entry name" value="GGDEF"/>
    <property type="match status" value="1"/>
</dbReference>
<dbReference type="CDD" id="cd01948">
    <property type="entry name" value="EAL"/>
    <property type="match status" value="1"/>
</dbReference>
<dbReference type="SUPFAM" id="SSF52172">
    <property type="entry name" value="CheY-like"/>
    <property type="match status" value="1"/>
</dbReference>
<feature type="domain" description="PAC" evidence="3">
    <location>
        <begin position="223"/>
        <end position="275"/>
    </location>
</feature>
<dbReference type="RefSeq" id="WP_273595403.1">
    <property type="nucleotide sequence ID" value="NZ_JAQQXS010000003.1"/>
</dbReference>
<dbReference type="PROSITE" id="PS50113">
    <property type="entry name" value="PAC"/>
    <property type="match status" value="1"/>
</dbReference>
<dbReference type="NCBIfam" id="TIGR00254">
    <property type="entry name" value="GGDEF"/>
    <property type="match status" value="1"/>
</dbReference>
<dbReference type="Pfam" id="PF00072">
    <property type="entry name" value="Response_reg"/>
    <property type="match status" value="1"/>
</dbReference>
<dbReference type="InterPro" id="IPR013656">
    <property type="entry name" value="PAS_4"/>
</dbReference>
<comment type="caution">
    <text evidence="6">The sequence shown here is derived from an EMBL/GenBank/DDBJ whole genome shotgun (WGS) entry which is preliminary data.</text>
</comment>
<dbReference type="EMBL" id="JAQQXS010000003">
    <property type="protein sequence ID" value="MDC8784280.1"/>
    <property type="molecule type" value="Genomic_DNA"/>
</dbReference>
<dbReference type="InterPro" id="IPR000700">
    <property type="entry name" value="PAS-assoc_C"/>
</dbReference>
<evidence type="ECO:0000259" key="2">
    <source>
        <dbReference type="PROSITE" id="PS50110"/>
    </source>
</evidence>
<evidence type="ECO:0000256" key="1">
    <source>
        <dbReference type="PROSITE-ProRule" id="PRU00169"/>
    </source>
</evidence>
<dbReference type="SUPFAM" id="SSF55785">
    <property type="entry name" value="PYP-like sensor domain (PAS domain)"/>
    <property type="match status" value="1"/>
</dbReference>
<evidence type="ECO:0000259" key="3">
    <source>
        <dbReference type="PROSITE" id="PS50113"/>
    </source>
</evidence>
<evidence type="ECO:0000313" key="6">
    <source>
        <dbReference type="EMBL" id="MDC8784280.1"/>
    </source>
</evidence>
<keyword evidence="1" id="KW-0597">Phosphoprotein</keyword>
<evidence type="ECO:0000259" key="5">
    <source>
        <dbReference type="PROSITE" id="PS50887"/>
    </source>
</evidence>
<dbReference type="InterPro" id="IPR043128">
    <property type="entry name" value="Rev_trsase/Diguanyl_cyclase"/>
</dbReference>
<dbReference type="Gene3D" id="3.30.70.270">
    <property type="match status" value="1"/>
</dbReference>
<reference evidence="6 7" key="1">
    <citation type="submission" date="2022-10" db="EMBL/GenBank/DDBJ databases">
        <title>paucibacter sp. hw8 Genome sequencing.</title>
        <authorList>
            <person name="Park S."/>
        </authorList>
    </citation>
    <scope>NUCLEOTIDE SEQUENCE [LARGE SCALE GENOMIC DNA]</scope>
    <source>
        <strain evidence="7">hw8</strain>
    </source>
</reference>
<dbReference type="InterPro" id="IPR035919">
    <property type="entry name" value="EAL_sf"/>
</dbReference>
<dbReference type="SMART" id="SM00448">
    <property type="entry name" value="REC"/>
    <property type="match status" value="1"/>
</dbReference>
<dbReference type="PANTHER" id="PTHR44757:SF2">
    <property type="entry name" value="BIOFILM ARCHITECTURE MAINTENANCE PROTEIN MBAA"/>
    <property type="match status" value="1"/>
</dbReference>
<feature type="domain" description="GGDEF" evidence="5">
    <location>
        <begin position="307"/>
        <end position="459"/>
    </location>
</feature>
<feature type="domain" description="EAL" evidence="4">
    <location>
        <begin position="468"/>
        <end position="721"/>
    </location>
</feature>
<feature type="modified residue" description="4-aspartylphosphate" evidence="1">
    <location>
        <position position="71"/>
    </location>
</feature>
<dbReference type="PANTHER" id="PTHR44757">
    <property type="entry name" value="DIGUANYLATE CYCLASE DGCP"/>
    <property type="match status" value="1"/>
</dbReference>
<dbReference type="PROSITE" id="PS50883">
    <property type="entry name" value="EAL"/>
    <property type="match status" value="1"/>
</dbReference>
<dbReference type="Pfam" id="PF00563">
    <property type="entry name" value="EAL"/>
    <property type="match status" value="1"/>
</dbReference>